<dbReference type="GO" id="GO:0015035">
    <property type="term" value="F:protein-disulfide reductase activity"/>
    <property type="evidence" value="ECO:0007669"/>
    <property type="project" value="InterPro"/>
</dbReference>
<dbReference type="PANTHER" id="PTHR33639">
    <property type="entry name" value="THIOL-DISULFIDE OXIDOREDUCTASE DCC"/>
    <property type="match status" value="1"/>
</dbReference>
<gene>
    <name evidence="1" type="ORF">GGQ68_001837</name>
</gene>
<dbReference type="EMBL" id="JACIEJ010000004">
    <property type="protein sequence ID" value="MBB3985504.1"/>
    <property type="molecule type" value="Genomic_DNA"/>
</dbReference>
<organism evidence="1 2">
    <name type="scientific">Sagittula marina</name>
    <dbReference type="NCBI Taxonomy" id="943940"/>
    <lineage>
        <taxon>Bacteria</taxon>
        <taxon>Pseudomonadati</taxon>
        <taxon>Pseudomonadota</taxon>
        <taxon>Alphaproteobacteria</taxon>
        <taxon>Rhodobacterales</taxon>
        <taxon>Roseobacteraceae</taxon>
        <taxon>Sagittula</taxon>
    </lineage>
</organism>
<dbReference type="PANTHER" id="PTHR33639:SF2">
    <property type="entry name" value="DUF393 DOMAIN-CONTAINING PROTEIN"/>
    <property type="match status" value="1"/>
</dbReference>
<protein>
    <submittedName>
        <fullName evidence="1">Putative DCC family thiol-disulfide oxidoreductase YuxK</fullName>
    </submittedName>
</protein>
<comment type="caution">
    <text evidence="1">The sequence shown here is derived from an EMBL/GenBank/DDBJ whole genome shotgun (WGS) entry which is preliminary data.</text>
</comment>
<dbReference type="AlphaFoldDB" id="A0A7W6GTR6"/>
<dbReference type="RefSeq" id="WP_183965132.1">
    <property type="nucleotide sequence ID" value="NZ_BAABBZ010000018.1"/>
</dbReference>
<accession>A0A7W6GTR6</accession>
<evidence type="ECO:0000313" key="2">
    <source>
        <dbReference type="Proteomes" id="UP000541426"/>
    </source>
</evidence>
<reference evidence="1 2" key="1">
    <citation type="submission" date="2020-08" db="EMBL/GenBank/DDBJ databases">
        <title>Genomic Encyclopedia of Type Strains, Phase IV (KMG-IV): sequencing the most valuable type-strain genomes for metagenomic binning, comparative biology and taxonomic classification.</title>
        <authorList>
            <person name="Goeker M."/>
        </authorList>
    </citation>
    <scope>NUCLEOTIDE SEQUENCE [LARGE SCALE GENOMIC DNA]</scope>
    <source>
        <strain evidence="1 2">DSM 102235</strain>
    </source>
</reference>
<evidence type="ECO:0000313" key="1">
    <source>
        <dbReference type="EMBL" id="MBB3985504.1"/>
    </source>
</evidence>
<name>A0A7W6GTR6_9RHOB</name>
<keyword evidence="2" id="KW-1185">Reference proteome</keyword>
<dbReference type="Proteomes" id="UP000541426">
    <property type="component" value="Unassembled WGS sequence"/>
</dbReference>
<sequence>MRPKTRLPHSYRADPAVPDFDDRYTVVVMDGDCAICSATARRIARLDRADRIRICTAQSPLGQGLLGHFGLNPDDPDSWLLLENGEARGSLDAMIALFPRLHRGFSPLKLLRVLPIGAQDWLYARIARNRYHFGKTDLCAMPDPELQRRLLP</sequence>
<dbReference type="Pfam" id="PF04134">
    <property type="entry name" value="DCC1-like"/>
    <property type="match status" value="1"/>
</dbReference>
<proteinExistence type="predicted"/>
<dbReference type="InterPro" id="IPR052927">
    <property type="entry name" value="DCC_oxidoreductase"/>
</dbReference>
<dbReference type="InterPro" id="IPR007263">
    <property type="entry name" value="DCC1-like"/>
</dbReference>